<proteinExistence type="predicted"/>
<dbReference type="OrthoDB" id="287441at2759"/>
<sequence length="2061" mass="234161">MSKLDKNNGFQKNLYNEHNYTVTFAKTFTNIPEIVLSYGHIDHEGSYTYIGVQVKVMEVTLTTSVDGSIQTLSIQSQGECTSLKSMVFLNYYQDNTGENNINLKLISEPAHLGGTNFEVQVQAQSFSGDASKISEIGFVIFSTCSDFLQTATHEHGSPFSHNSGNFYIDLVVSQTNKIYTATERFLMSGLNGFINDYNSLKLHVQNNQYTSLNATYGQLSLMYRAATYSWEKDILVAIMVFINPDCNSPCKACQGSLSYCIECNDGQYLVGSTCFDCADKCATCETSSTNCLTCSASANFNAASDCTCVDKYYFDGSECQDCPTECATCSDYSTCSSCVDGYYKSGNACPSCHHSCGTCSAYHTCSTCSDTNREQTITCPCKDKFFDDGDASCENCPTECATCTDFSTCQSCENGYYLSGNDCLPCHYSCDTCSDYHICTTCSDTNRDGTSLCDCEDKFFDDGDATCENCPTECATCTDFSTCQTCEDGYYLSGNDCLQCHYSCDTCSDYHVCVTCSHYQRPSTPDCDCASGYYDDGTYQCQQCQYPCSTCTALNTCSSCVNTQFRNSDCSCLDGYFDDTTECVECHESCQTCDFDECFTCQESRVPDSVGTQECICPTDDIAGIDHYIQLNTYKCTIELPSFSEDFSVYSTQLCAHLFDSTQLSIFGNSPLCKLVDSAHSLIYIQFQYTSTYQQGDSIYFLPNIIKRQGCTLLMNQIEIFQVNNVDTSTLDTPSIKIEGETIYSICRSINFSIDSIKNDGKHDLINLQWTLDSVDFPSGFDIADDDPTYINDINTNYLSGFNGERSLYFPSYYLEQMSTYTIIITFNNYLSMPGSYTLTFQILGDTQSIIQFSETYEPLVIKPTNYQYIYYKIYNIVCQQDSDGSVTQSIVYDETDYQISEMTDDTYTSIANTIQTDTSNNIEENLMFTIEPYDYAAGYIYYLQFETIVTSYGIDIGQAINLSFEVEVLDYIVSVLNGNRQHSYTSELILEATYSDLNVEVSQQQSGFTLYWECESMVQDDGICRNIQNNPITMTQSVDNQQFAAKYFEPYSTFRYTFYAEKSSSNYTDSVLIIIIEEDVPSLSLDLPDTLMSGTTNLNDDLYLEVDYEADSSITLQYNAILMYNSDKVAIKSFEYKKFSFRIWDLFNDFESGNYQITIKITCYNPYFSLPAISTFNLNLNEPPTNCYLQVTPSTGVSLSTIFTLSILNCEDDNQPLNYKFSYYTNSEEYIEEKYSGTKSTALKKQTLQTYGTNYVVSTVLPRAQSSTSDGEDEGIIIMVSVKDSYNGITNITQTIQITPDPSISQQLNNVQTQLDSIISQTDQEKTRILGILSQELNMGKNDFYEENSTKFIEILESIQTKLNTLKKFLTVKSQIDQAVNSLYIIETMLNDFTVLTEFPINEQLDYTEYIVSVQQNLLQNLIDTNQISQSDSQVSLAVEQSKEILGKSYKSLDSYISIFNKKGEKNNTMAIEFQEKIKKIGQIYNNISLPNADPIIYFGNGVHVSSQKKTAEKLNELFTSVDAETLDQGQEIIFDEEATDDSIYDYLITSYDNNILQEDFIYPDQSNKLKQIQIKNNDTQEIIELNAPITFLFSDEIQLNETDNATNLWCLSYEDNDNSQKEWSNDKCQTVYYGSSNNIECVCETQNEVTIINDYNLVFSDTLSFVADSAQKAFTGDAVEVLADFEFLKSTIFYFIIVIGVFETYLVMQGIKKDKEEKAQYEVAQQYLKEKEVVKKNNKQDMRIYNMDDKQQIQNENEQKENDFQNNEETKTEGDQQTQNDKNSNEDILSPQDSQRRSSLQKLSSIKENGKKNSKYNIEQSQTDDKKQNFPDIKKPSIILNTSDDFNSDIHQSQKNLQEKNKNKDEKQENQEQKKKPIFNKKISIFNTFLVFHQFFQIFFVYVKKQSRAVRYLIYFLKIYLALAISSFFGDTGSYSQMQQIVINVVILFFTQIPLLFVKIFLVRKNFCVKFVGFLMFSAITLLSAWLIVYNSASIGAEQSNEWFISYLTGFFFDFGVTQSVTSTVLNYIILKFGRENKIIQLLLESDVINYYYLTYHDI</sequence>
<keyword evidence="3" id="KW-0812">Transmembrane</keyword>
<feature type="compositionally biased region" description="Basic and acidic residues" evidence="2">
    <location>
        <begin position="1759"/>
        <end position="1776"/>
    </location>
</feature>
<evidence type="ECO:0000313" key="5">
    <source>
        <dbReference type="EMBL" id="KRX01334.1"/>
    </source>
</evidence>
<feature type="compositionally biased region" description="Basic and acidic residues" evidence="2">
    <location>
        <begin position="1825"/>
        <end position="1835"/>
    </location>
</feature>
<dbReference type="EMBL" id="LDAU01000171">
    <property type="protein sequence ID" value="KRX01334.1"/>
    <property type="molecule type" value="Genomic_DNA"/>
</dbReference>
<dbReference type="OMA" id="NQAIKSC"/>
<accession>A0A0V0QGK3</accession>
<dbReference type="InterPro" id="IPR009030">
    <property type="entry name" value="Growth_fac_rcpt_cys_sf"/>
</dbReference>
<feature type="disulfide bond" evidence="1">
    <location>
        <begin position="529"/>
        <end position="544"/>
    </location>
</feature>
<dbReference type="InterPro" id="IPR037221">
    <property type="entry name" value="H-type_lectin_dom_sf"/>
</dbReference>
<keyword evidence="3" id="KW-1133">Transmembrane helix</keyword>
<feature type="transmembrane region" description="Helical" evidence="3">
    <location>
        <begin position="1971"/>
        <end position="1992"/>
    </location>
</feature>
<feature type="transmembrane region" description="Helical" evidence="3">
    <location>
        <begin position="1885"/>
        <end position="1905"/>
    </location>
</feature>
<feature type="region of interest" description="Disordered" evidence="2">
    <location>
        <begin position="1759"/>
        <end position="1835"/>
    </location>
</feature>
<dbReference type="PROSITE" id="PS50050">
    <property type="entry name" value="TNFR_NGFR_2"/>
    <property type="match status" value="1"/>
</dbReference>
<evidence type="ECO:0000256" key="2">
    <source>
        <dbReference type="SAM" id="MobiDB-lite"/>
    </source>
</evidence>
<dbReference type="SUPFAM" id="SSF141086">
    <property type="entry name" value="Agglutinin HPA-like"/>
    <property type="match status" value="1"/>
</dbReference>
<evidence type="ECO:0000259" key="4">
    <source>
        <dbReference type="PROSITE" id="PS50050"/>
    </source>
</evidence>
<protein>
    <submittedName>
        <fullName evidence="5">Insulin-like growth factor binding protein, N-terminal</fullName>
    </submittedName>
</protein>
<evidence type="ECO:0000256" key="1">
    <source>
        <dbReference type="PROSITE-ProRule" id="PRU00206"/>
    </source>
</evidence>
<reference evidence="5 6" key="1">
    <citation type="journal article" date="2015" name="Sci. Rep.">
        <title>Genome of the facultative scuticociliatosis pathogen Pseudocohnilembus persalinus provides insight into its virulence through horizontal gene transfer.</title>
        <authorList>
            <person name="Xiong J."/>
            <person name="Wang G."/>
            <person name="Cheng J."/>
            <person name="Tian M."/>
            <person name="Pan X."/>
            <person name="Warren A."/>
            <person name="Jiang C."/>
            <person name="Yuan D."/>
            <person name="Miao W."/>
        </authorList>
    </citation>
    <scope>NUCLEOTIDE SEQUENCE [LARGE SCALE GENOMIC DNA]</scope>
    <source>
        <strain evidence="5">36N120E</strain>
    </source>
</reference>
<organism evidence="5 6">
    <name type="scientific">Pseudocohnilembus persalinus</name>
    <name type="common">Ciliate</name>
    <dbReference type="NCBI Taxonomy" id="266149"/>
    <lineage>
        <taxon>Eukaryota</taxon>
        <taxon>Sar</taxon>
        <taxon>Alveolata</taxon>
        <taxon>Ciliophora</taxon>
        <taxon>Intramacronucleata</taxon>
        <taxon>Oligohymenophorea</taxon>
        <taxon>Scuticociliatia</taxon>
        <taxon>Philasterida</taxon>
        <taxon>Pseudocohnilembidae</taxon>
        <taxon>Pseudocohnilembus</taxon>
    </lineage>
</organism>
<dbReference type="InterPro" id="IPR006212">
    <property type="entry name" value="Furin_repeat"/>
</dbReference>
<feature type="domain" description="TNFR-Cys" evidence="4">
    <location>
        <begin position="528"/>
        <end position="570"/>
    </location>
</feature>
<feature type="transmembrane region" description="Helical" evidence="3">
    <location>
        <begin position="1943"/>
        <end position="1965"/>
    </location>
</feature>
<dbReference type="Pfam" id="PF02010">
    <property type="entry name" value="REJ"/>
    <property type="match status" value="1"/>
</dbReference>
<dbReference type="SMART" id="SM00261">
    <property type="entry name" value="FU"/>
    <property type="match status" value="9"/>
</dbReference>
<feature type="region of interest" description="Disordered" evidence="2">
    <location>
        <begin position="1856"/>
        <end position="1875"/>
    </location>
</feature>
<dbReference type="InterPro" id="IPR000742">
    <property type="entry name" value="EGF"/>
</dbReference>
<dbReference type="InterPro" id="IPR001368">
    <property type="entry name" value="TNFR/NGFR_Cys_rich_reg"/>
</dbReference>
<dbReference type="Proteomes" id="UP000054937">
    <property type="component" value="Unassembled WGS sequence"/>
</dbReference>
<dbReference type="SUPFAM" id="SSF57184">
    <property type="entry name" value="Growth factor receptor domain"/>
    <property type="match status" value="3"/>
</dbReference>
<dbReference type="InParanoid" id="A0A0V0QGK3"/>
<dbReference type="Gene3D" id="2.10.220.10">
    <property type="entry name" value="Hormone Receptor, Insulin-like Growth Factor Receptor 1, Chain A, domain 2"/>
    <property type="match status" value="3"/>
</dbReference>
<comment type="caution">
    <text evidence="1">Lacks conserved residue(s) required for the propagation of feature annotation.</text>
</comment>
<feature type="compositionally biased region" description="Basic and acidic residues" evidence="2">
    <location>
        <begin position="1859"/>
        <end position="1875"/>
    </location>
</feature>
<dbReference type="CDD" id="cd00185">
    <property type="entry name" value="TNFRSF"/>
    <property type="match status" value="3"/>
</dbReference>
<keyword evidence="3" id="KW-0472">Membrane</keyword>
<dbReference type="SMART" id="SM00181">
    <property type="entry name" value="EGF"/>
    <property type="match status" value="7"/>
</dbReference>
<feature type="repeat" description="TNFR-Cys" evidence="1">
    <location>
        <begin position="528"/>
        <end position="570"/>
    </location>
</feature>
<evidence type="ECO:0000313" key="6">
    <source>
        <dbReference type="Proteomes" id="UP000054937"/>
    </source>
</evidence>
<evidence type="ECO:0000256" key="3">
    <source>
        <dbReference type="SAM" id="Phobius"/>
    </source>
</evidence>
<dbReference type="PANTHER" id="PTHR15332">
    <property type="entry name" value="PROPROTEIN CONVERTASE SUBTILISIN_KEXIN TYPE 5-LIKE"/>
    <property type="match status" value="1"/>
</dbReference>
<feature type="transmembrane region" description="Helical" evidence="3">
    <location>
        <begin position="1911"/>
        <end position="1931"/>
    </location>
</feature>
<keyword evidence="1" id="KW-1015">Disulfide bond</keyword>
<comment type="caution">
    <text evidence="5">The sequence shown here is derived from an EMBL/GenBank/DDBJ whole genome shotgun (WGS) entry which is preliminary data.</text>
</comment>
<dbReference type="InterPro" id="IPR002859">
    <property type="entry name" value="PKD/REJ-like"/>
</dbReference>
<name>A0A0V0QGK3_PSEPJ</name>
<dbReference type="PANTHER" id="PTHR15332:SF175">
    <property type="entry name" value="PROPROTEIN CONVERTASE SUBTILISIN_KEXIN TYPE 5-LIKE"/>
    <property type="match status" value="1"/>
</dbReference>
<gene>
    <name evidence="5" type="ORF">PPERSA_11781</name>
</gene>
<feature type="compositionally biased region" description="Low complexity" evidence="2">
    <location>
        <begin position="1799"/>
        <end position="1809"/>
    </location>
</feature>
<keyword evidence="6" id="KW-1185">Reference proteome</keyword>